<dbReference type="InterPro" id="IPR036872">
    <property type="entry name" value="CH_dom_sf"/>
</dbReference>
<protein>
    <submittedName>
        <fullName evidence="1">Uncharacterized protein</fullName>
    </submittedName>
</protein>
<organism evidence="1">
    <name type="scientific">Lepeophtheirus salmonis</name>
    <name type="common">Salmon louse</name>
    <name type="synonym">Caligus salmonis</name>
    <dbReference type="NCBI Taxonomy" id="72036"/>
    <lineage>
        <taxon>Eukaryota</taxon>
        <taxon>Metazoa</taxon>
        <taxon>Ecdysozoa</taxon>
        <taxon>Arthropoda</taxon>
        <taxon>Crustacea</taxon>
        <taxon>Multicrustacea</taxon>
        <taxon>Hexanauplia</taxon>
        <taxon>Copepoda</taxon>
        <taxon>Siphonostomatoida</taxon>
        <taxon>Caligidae</taxon>
        <taxon>Lepeophtheirus</taxon>
    </lineage>
</organism>
<sequence>MSTGNLFAEEKEALDFIQSILRKKLFNDEDFYRFMKDGLIMEELVFTLVPYICIPKTISNQLHNRQAVDSIVRDCRSLVSQKIMAEEYTFRRKDISDPSNIGKAIKCFIKVKELLKSKKTDLEMNEMASKMIKCLNNEMHDFRMPKNLNELLGFPPPRLPPTPLSSEPKNKFSRRALACPPLDYSVRPLDRFTKVTHILQWFGVPEDDIFTPEDVVFNEEYGGLVSNILKLKYLYSSSIRAIYKEMRI</sequence>
<name>A0A0K2T6T0_LEPSM</name>
<proteinExistence type="predicted"/>
<dbReference type="EMBL" id="HACA01004372">
    <property type="protein sequence ID" value="CDW21733.1"/>
    <property type="molecule type" value="Transcribed_RNA"/>
</dbReference>
<dbReference type="Gene3D" id="1.10.418.10">
    <property type="entry name" value="Calponin-like domain"/>
    <property type="match status" value="1"/>
</dbReference>
<reference evidence="1" key="1">
    <citation type="submission" date="2014-05" db="EMBL/GenBank/DDBJ databases">
        <authorList>
            <person name="Chronopoulou M."/>
        </authorList>
    </citation>
    <scope>NUCLEOTIDE SEQUENCE</scope>
    <source>
        <tissue evidence="1">Whole organism</tissue>
    </source>
</reference>
<dbReference type="AlphaFoldDB" id="A0A0K2T6T0"/>
<evidence type="ECO:0000313" key="1">
    <source>
        <dbReference type="EMBL" id="CDW21733.1"/>
    </source>
</evidence>
<accession>A0A0K2T6T0</accession>
<dbReference type="SUPFAM" id="SSF47576">
    <property type="entry name" value="Calponin-homology domain, CH-domain"/>
    <property type="match status" value="1"/>
</dbReference>